<reference evidence="1" key="2">
    <citation type="journal article" date="2023" name="Microbiol Resour">
        <title>Decontamination and Annotation of the Draft Genome Sequence of the Oomycete Lagenidium giganteum ARSEF 373.</title>
        <authorList>
            <person name="Morgan W.R."/>
            <person name="Tartar A."/>
        </authorList>
    </citation>
    <scope>NUCLEOTIDE SEQUENCE</scope>
    <source>
        <strain evidence="1">ARSEF 373</strain>
    </source>
</reference>
<organism evidence="1 2">
    <name type="scientific">Lagenidium giganteum</name>
    <dbReference type="NCBI Taxonomy" id="4803"/>
    <lineage>
        <taxon>Eukaryota</taxon>
        <taxon>Sar</taxon>
        <taxon>Stramenopiles</taxon>
        <taxon>Oomycota</taxon>
        <taxon>Peronosporomycetes</taxon>
        <taxon>Pythiales</taxon>
        <taxon>Pythiaceae</taxon>
    </lineage>
</organism>
<comment type="caution">
    <text evidence="1">The sequence shown here is derived from an EMBL/GenBank/DDBJ whole genome shotgun (WGS) entry which is preliminary data.</text>
</comment>
<evidence type="ECO:0000313" key="1">
    <source>
        <dbReference type="EMBL" id="DAZ95066.1"/>
    </source>
</evidence>
<sequence length="268" mass="30458">CPEQSVGHNDLLRGAPRRARQYTARVLEYYAQHNPAAGVEYREISLCCFTSGKHVLPRIDKSTTPSPSYAHFSIRRRRPRLNRPLSSFSTMLWPTTPWIRMCCVGLVNTNRSSRLHNRTIANLVDGKMSDTIRDVHWPMALEPFYRAIETHPDYAGAEVQGSDSTMIPMRIAGYGDDTAVLVPDTTARLSTTTAFSQAAGLRVNESKRLGCHAADHTIEPTPYKVRHWWPTAKQLARLQRMVNTFVWDGDFQTDQRCRSWLKLSLASK</sequence>
<keyword evidence="2" id="KW-1185">Reference proteome</keyword>
<protein>
    <recommendedName>
        <fullName evidence="3">Reverse transcriptase domain-containing protein</fullName>
    </recommendedName>
</protein>
<reference evidence="1" key="1">
    <citation type="submission" date="2022-11" db="EMBL/GenBank/DDBJ databases">
        <authorList>
            <person name="Morgan W.R."/>
            <person name="Tartar A."/>
        </authorList>
    </citation>
    <scope>NUCLEOTIDE SEQUENCE</scope>
    <source>
        <strain evidence="1">ARSEF 373</strain>
    </source>
</reference>
<accession>A0AAV2YML6</accession>
<proteinExistence type="predicted"/>
<gene>
    <name evidence="1" type="ORF">N0F65_002800</name>
</gene>
<feature type="non-terminal residue" evidence="1">
    <location>
        <position position="1"/>
    </location>
</feature>
<evidence type="ECO:0000313" key="2">
    <source>
        <dbReference type="Proteomes" id="UP001146120"/>
    </source>
</evidence>
<dbReference type="Proteomes" id="UP001146120">
    <property type="component" value="Unassembled WGS sequence"/>
</dbReference>
<evidence type="ECO:0008006" key="3">
    <source>
        <dbReference type="Google" id="ProtNLM"/>
    </source>
</evidence>
<feature type="non-terminal residue" evidence="1">
    <location>
        <position position="268"/>
    </location>
</feature>
<name>A0AAV2YML6_9STRA</name>
<dbReference type="AlphaFoldDB" id="A0AAV2YML6"/>
<dbReference type="EMBL" id="DAKRPA010000220">
    <property type="protein sequence ID" value="DAZ95066.1"/>
    <property type="molecule type" value="Genomic_DNA"/>
</dbReference>